<keyword evidence="1" id="KW-0472">Membrane</keyword>
<proteinExistence type="predicted"/>
<keyword evidence="3" id="KW-1185">Reference proteome</keyword>
<keyword evidence="1" id="KW-1133">Transmembrane helix</keyword>
<gene>
    <name evidence="2" type="ORF">J2S25_003314</name>
</gene>
<dbReference type="Proteomes" id="UP001242313">
    <property type="component" value="Unassembled WGS sequence"/>
</dbReference>
<feature type="transmembrane region" description="Helical" evidence="1">
    <location>
        <begin position="60"/>
        <end position="77"/>
    </location>
</feature>
<feature type="transmembrane region" description="Helical" evidence="1">
    <location>
        <begin position="36"/>
        <end position="53"/>
    </location>
</feature>
<evidence type="ECO:0008006" key="4">
    <source>
        <dbReference type="Google" id="ProtNLM"/>
    </source>
</evidence>
<sequence length="78" mass="8941">MALKNESKWFKVFWKVLAVVAVLVLILDKFGPKIEYLNNLAFIVFTILCIGMGIELRKSIGKIIIVALFFIFGLVFYL</sequence>
<feature type="transmembrane region" description="Helical" evidence="1">
    <location>
        <begin position="12"/>
        <end position="30"/>
    </location>
</feature>
<accession>A0ABU0FZU6</accession>
<dbReference type="EMBL" id="JAUSUN010000025">
    <property type="protein sequence ID" value="MDQ0415091.1"/>
    <property type="molecule type" value="Genomic_DNA"/>
</dbReference>
<protein>
    <recommendedName>
        <fullName evidence="4">DUF3953 domain-containing protein</fullName>
    </recommendedName>
</protein>
<reference evidence="2 3" key="1">
    <citation type="submission" date="2023-07" db="EMBL/GenBank/DDBJ databases">
        <title>Genomic Encyclopedia of Type Strains, Phase IV (KMG-IV): sequencing the most valuable type-strain genomes for metagenomic binning, comparative biology and taxonomic classification.</title>
        <authorList>
            <person name="Goeker M."/>
        </authorList>
    </citation>
    <scope>NUCLEOTIDE SEQUENCE [LARGE SCALE GENOMIC DNA]</scope>
    <source>
        <strain evidence="2 3">DSM 19598</strain>
    </source>
</reference>
<comment type="caution">
    <text evidence="2">The sequence shown here is derived from an EMBL/GenBank/DDBJ whole genome shotgun (WGS) entry which is preliminary data.</text>
</comment>
<evidence type="ECO:0000313" key="3">
    <source>
        <dbReference type="Proteomes" id="UP001242313"/>
    </source>
</evidence>
<keyword evidence="1" id="KW-0812">Transmembrane</keyword>
<evidence type="ECO:0000256" key="1">
    <source>
        <dbReference type="SAM" id="Phobius"/>
    </source>
</evidence>
<name>A0ABU0FZU6_9BACI</name>
<organism evidence="2 3">
    <name type="scientific">Mesobacillus stamsii</name>
    <dbReference type="NCBI Taxonomy" id="225347"/>
    <lineage>
        <taxon>Bacteria</taxon>
        <taxon>Bacillati</taxon>
        <taxon>Bacillota</taxon>
        <taxon>Bacilli</taxon>
        <taxon>Bacillales</taxon>
        <taxon>Bacillaceae</taxon>
        <taxon>Mesobacillus</taxon>
    </lineage>
</organism>
<evidence type="ECO:0000313" key="2">
    <source>
        <dbReference type="EMBL" id="MDQ0415091.1"/>
    </source>
</evidence>